<keyword evidence="2" id="KW-1185">Reference proteome</keyword>
<sequence>MIDFTNAVIGGVLVFIASQYIQKFIFEPILDYKKTTTEISHLLLLNQAKLHNDGEDENELKNNLHALSSKLRAFTKTIPFYCFLRCIRIFGLPEKENILKASHCLNILGYGVVNNGESRKKKITKNIESINELRNLLNIETSYSNAVDKP</sequence>
<proteinExistence type="predicted"/>
<name>A0A1H3X4H7_9BACT</name>
<dbReference type="AlphaFoldDB" id="A0A1H3X4H7"/>
<reference evidence="1 2" key="1">
    <citation type="submission" date="2016-10" db="EMBL/GenBank/DDBJ databases">
        <authorList>
            <person name="de Groot N.N."/>
        </authorList>
    </citation>
    <scope>NUCLEOTIDE SEQUENCE [LARGE SCALE GENOMIC DNA]</scope>
    <source>
        <strain evidence="1 2">DSM 7343</strain>
    </source>
</reference>
<evidence type="ECO:0000313" key="1">
    <source>
        <dbReference type="EMBL" id="SDZ94309.1"/>
    </source>
</evidence>
<organism evidence="1 2">
    <name type="scientific">Desulfuromusa kysingii</name>
    <dbReference type="NCBI Taxonomy" id="37625"/>
    <lineage>
        <taxon>Bacteria</taxon>
        <taxon>Pseudomonadati</taxon>
        <taxon>Thermodesulfobacteriota</taxon>
        <taxon>Desulfuromonadia</taxon>
        <taxon>Desulfuromonadales</taxon>
        <taxon>Geopsychrobacteraceae</taxon>
        <taxon>Desulfuromusa</taxon>
    </lineage>
</organism>
<evidence type="ECO:0000313" key="2">
    <source>
        <dbReference type="Proteomes" id="UP000199409"/>
    </source>
</evidence>
<dbReference type="RefSeq" id="WP_092345003.1">
    <property type="nucleotide sequence ID" value="NZ_FNQN01000002.1"/>
</dbReference>
<protein>
    <submittedName>
        <fullName evidence="1">Uncharacterized protein</fullName>
    </submittedName>
</protein>
<dbReference type="Proteomes" id="UP000199409">
    <property type="component" value="Unassembled WGS sequence"/>
</dbReference>
<dbReference type="OrthoDB" id="7064947at2"/>
<gene>
    <name evidence="1" type="ORF">SAMN05660420_00821</name>
</gene>
<accession>A0A1H3X4H7</accession>
<dbReference type="EMBL" id="FNQN01000002">
    <property type="protein sequence ID" value="SDZ94309.1"/>
    <property type="molecule type" value="Genomic_DNA"/>
</dbReference>